<dbReference type="GO" id="GO:0016887">
    <property type="term" value="F:ATP hydrolysis activity"/>
    <property type="evidence" value="ECO:0007669"/>
    <property type="project" value="InterPro"/>
</dbReference>
<feature type="domain" description="ORC1/DEAH AAA+ ATPase" evidence="1">
    <location>
        <begin position="72"/>
        <end position="160"/>
    </location>
</feature>
<dbReference type="InterPro" id="IPR049945">
    <property type="entry name" value="AAA_22"/>
</dbReference>
<organism evidence="2 3">
    <name type="scientific">Streptomyces roseochromogenus subsp. oscitans DS 12.976</name>
    <dbReference type="NCBI Taxonomy" id="1352936"/>
    <lineage>
        <taxon>Bacteria</taxon>
        <taxon>Bacillati</taxon>
        <taxon>Actinomycetota</taxon>
        <taxon>Actinomycetes</taxon>
        <taxon>Kitasatosporales</taxon>
        <taxon>Streptomycetaceae</taxon>
        <taxon>Streptomyces</taxon>
    </lineage>
</organism>
<evidence type="ECO:0000313" key="3">
    <source>
        <dbReference type="Proteomes" id="UP000017984"/>
    </source>
</evidence>
<comment type="caution">
    <text evidence="2">The sequence shown here is derived from an EMBL/GenBank/DDBJ whole genome shotgun (WGS) entry which is preliminary data.</text>
</comment>
<dbReference type="AlphaFoldDB" id="V6JFV5"/>
<dbReference type="HOGENOM" id="CLU_1488277_0_0_11"/>
<evidence type="ECO:0000313" key="2">
    <source>
        <dbReference type="EMBL" id="EST18056.1"/>
    </source>
</evidence>
<protein>
    <recommendedName>
        <fullName evidence="1">ORC1/DEAH AAA+ ATPase domain-containing protein</fullName>
    </recommendedName>
</protein>
<proteinExistence type="predicted"/>
<reference evidence="2 3" key="1">
    <citation type="journal article" date="2014" name="Genome Announc.">
        <title>Draft Genome Sequence of Streptomyces roseochromogenes subsp. oscitans DS 12.976, Producer of the Aminocoumarin Antibiotic Clorobiocin.</title>
        <authorList>
            <person name="Ruckert C."/>
            <person name="Kalinowski J."/>
            <person name="Heide L."/>
            <person name="Apel A.K."/>
        </authorList>
    </citation>
    <scope>NUCLEOTIDE SEQUENCE [LARGE SCALE GENOMIC DNA]</scope>
    <source>
        <strain evidence="2 3">DS 12.976</strain>
        <plasmid evidence="2">pSros1</plasmid>
    </source>
</reference>
<dbReference type="Proteomes" id="UP000017984">
    <property type="component" value="Plasmid pSros1"/>
</dbReference>
<name>V6JFV5_STRRC</name>
<evidence type="ECO:0000259" key="1">
    <source>
        <dbReference type="Pfam" id="PF13401"/>
    </source>
</evidence>
<dbReference type="PATRIC" id="fig|1352936.5.peg.9499"/>
<dbReference type="EMBL" id="AWQX01000398">
    <property type="protein sequence ID" value="EST18056.1"/>
    <property type="molecule type" value="Genomic_DNA"/>
</dbReference>
<dbReference type="Pfam" id="PF13401">
    <property type="entry name" value="AAA_22"/>
    <property type="match status" value="1"/>
</dbReference>
<gene>
    <name evidence="2" type="ORF">M878_45675</name>
</gene>
<accession>V6JFV5</accession>
<keyword evidence="2" id="KW-0614">Plasmid</keyword>
<geneLocation type="plasmid" evidence="2 3">
    <name>pSros1</name>
</geneLocation>
<sequence length="181" mass="19927">MHCRDTVTAVGVPMNETMPDKAFAALRENLGHVLQACALMCVLAPDGVQGDAVVRAAVQHAQADPIVVSGIAPGTLPALLASLHDRLLPSVPRPRQAAQMQDAIEEALVRRSWPAVVVHDAHLLRNDALYYLYRLWDSFQEHEQRLPVILVGPEQLHAVLDRPALASLKSCVYIWHRLTDS</sequence>
<keyword evidence="3" id="KW-1185">Reference proteome</keyword>